<organism evidence="1 2">
    <name type="scientific">Gigaspora margarita</name>
    <dbReference type="NCBI Taxonomy" id="4874"/>
    <lineage>
        <taxon>Eukaryota</taxon>
        <taxon>Fungi</taxon>
        <taxon>Fungi incertae sedis</taxon>
        <taxon>Mucoromycota</taxon>
        <taxon>Glomeromycotina</taxon>
        <taxon>Glomeromycetes</taxon>
        <taxon>Diversisporales</taxon>
        <taxon>Gigasporaceae</taxon>
        <taxon>Gigaspora</taxon>
    </lineage>
</organism>
<protein>
    <submittedName>
        <fullName evidence="1">Uncharacterized protein</fullName>
    </submittedName>
</protein>
<dbReference type="OrthoDB" id="2406604at2759"/>
<proteinExistence type="predicted"/>
<accession>A0A8H4AWD6</accession>
<evidence type="ECO:0000313" key="1">
    <source>
        <dbReference type="EMBL" id="KAF0538750.1"/>
    </source>
</evidence>
<dbReference type="Proteomes" id="UP000439903">
    <property type="component" value="Unassembled WGS sequence"/>
</dbReference>
<name>A0A8H4AWD6_GIGMA</name>
<dbReference type="AlphaFoldDB" id="A0A8H4AWD6"/>
<dbReference type="EMBL" id="WTPW01000177">
    <property type="protein sequence ID" value="KAF0538750.1"/>
    <property type="molecule type" value="Genomic_DNA"/>
</dbReference>
<gene>
    <name evidence="1" type="ORF">F8M41_007518</name>
</gene>
<evidence type="ECO:0000313" key="2">
    <source>
        <dbReference type="Proteomes" id="UP000439903"/>
    </source>
</evidence>
<reference evidence="1 2" key="1">
    <citation type="journal article" date="2019" name="Environ. Microbiol.">
        <title>At the nexus of three kingdoms: the genome of the mycorrhizal fungus Gigaspora margarita provides insights into plant, endobacterial and fungal interactions.</title>
        <authorList>
            <person name="Venice F."/>
            <person name="Ghignone S."/>
            <person name="Salvioli di Fossalunga A."/>
            <person name="Amselem J."/>
            <person name="Novero M."/>
            <person name="Xianan X."/>
            <person name="Sedzielewska Toro K."/>
            <person name="Morin E."/>
            <person name="Lipzen A."/>
            <person name="Grigoriev I.V."/>
            <person name="Henrissat B."/>
            <person name="Martin F.M."/>
            <person name="Bonfante P."/>
        </authorList>
    </citation>
    <scope>NUCLEOTIDE SEQUENCE [LARGE SCALE GENOMIC DNA]</scope>
    <source>
        <strain evidence="1 2">BEG34</strain>
    </source>
</reference>
<sequence length="126" mass="15321">MTNQVEEGWGPKTIDLTLTTNLCNYCQKDKKYYCFCGAIIDWNWDDVEYRNYKWCKWCQKTTHNMNNCWFALSYELKLPEITSPEWKKRIKCANCSVRCRAAYHEEGKPCPKLYPRWNNNWWKLNL</sequence>
<comment type="caution">
    <text evidence="1">The sequence shown here is derived from an EMBL/GenBank/DDBJ whole genome shotgun (WGS) entry which is preliminary data.</text>
</comment>
<keyword evidence="2" id="KW-1185">Reference proteome</keyword>